<dbReference type="InterPro" id="IPR021140">
    <property type="entry name" value="Inh/Omp19"/>
</dbReference>
<evidence type="ECO:0000256" key="4">
    <source>
        <dbReference type="ARBA" id="ARBA00023136"/>
    </source>
</evidence>
<dbReference type="GO" id="GO:0004866">
    <property type="term" value="F:endopeptidase inhibitor activity"/>
    <property type="evidence" value="ECO:0007669"/>
    <property type="project" value="InterPro"/>
</dbReference>
<comment type="subcellular location">
    <subcellularLocation>
        <location evidence="1">Cell outer membrane</location>
        <topology evidence="1">Lipid-anchor</topology>
    </subcellularLocation>
</comment>
<sequence length="172" mass="17925">MKFLRAAGMISLLGLAACGGFRSPLGSSPSGIPPLQPAPTTPVESMQLPPPPGMEEPQQPVDEAAAAAQLQEAQQSAVAIAKPDLAGAWTISSGGETCKLFMNLTSWTGGYRANTRGCASEELKSIGAWDLSGKEVTLKDSSGSPVARLYASAAQRYSGQMEVSKRGVQVFR</sequence>
<gene>
    <name evidence="11" type="ORF">HDIA_4733</name>
</gene>
<evidence type="ECO:0000256" key="9">
    <source>
        <dbReference type="SAM" id="SignalP"/>
    </source>
</evidence>
<feature type="chain" id="PRO_5012316150" evidence="9">
    <location>
        <begin position="17"/>
        <end position="172"/>
    </location>
</feature>
<keyword evidence="6" id="KW-0998">Cell outer membrane</keyword>
<dbReference type="PROSITE" id="PS51257">
    <property type="entry name" value="PROKAR_LIPOPROTEIN"/>
    <property type="match status" value="1"/>
</dbReference>
<dbReference type="EMBL" id="LT960614">
    <property type="protein sequence ID" value="SON58274.1"/>
    <property type="molecule type" value="Genomic_DNA"/>
</dbReference>
<keyword evidence="7" id="KW-0449">Lipoprotein</keyword>
<dbReference type="GO" id="GO:0009279">
    <property type="term" value="C:cell outer membrane"/>
    <property type="evidence" value="ECO:0007669"/>
    <property type="project" value="UniProtKB-SubCell"/>
</dbReference>
<proteinExistence type="inferred from homology"/>
<evidence type="ECO:0000256" key="2">
    <source>
        <dbReference type="ARBA" id="ARBA00007138"/>
    </source>
</evidence>
<evidence type="ECO:0000313" key="11">
    <source>
        <dbReference type="EMBL" id="SON58274.1"/>
    </source>
</evidence>
<evidence type="ECO:0000256" key="7">
    <source>
        <dbReference type="ARBA" id="ARBA00023288"/>
    </source>
</evidence>
<dbReference type="OrthoDB" id="7677911at2"/>
<evidence type="ECO:0000256" key="3">
    <source>
        <dbReference type="ARBA" id="ARBA00022729"/>
    </source>
</evidence>
<keyword evidence="3 9" id="KW-0732">Signal</keyword>
<dbReference type="Proteomes" id="UP000223606">
    <property type="component" value="Chromosome 1"/>
</dbReference>
<reference evidence="12" key="1">
    <citation type="submission" date="2017-09" db="EMBL/GenBank/DDBJ databases">
        <title>Genome sequence of Nannocystis excedens DSM 71.</title>
        <authorList>
            <person name="Blom J."/>
        </authorList>
    </citation>
    <scope>NUCLEOTIDE SEQUENCE [LARGE SCALE GENOMIC DNA]</scope>
    <source>
        <strain evidence="12">type strain: E19</strain>
    </source>
</reference>
<evidence type="ECO:0000256" key="8">
    <source>
        <dbReference type="SAM" id="MobiDB-lite"/>
    </source>
</evidence>
<dbReference type="SUPFAM" id="SSF50882">
    <property type="entry name" value="beta-Barrel protease inhibitors"/>
    <property type="match status" value="1"/>
</dbReference>
<evidence type="ECO:0000256" key="6">
    <source>
        <dbReference type="ARBA" id="ARBA00023237"/>
    </source>
</evidence>
<dbReference type="AlphaFoldDB" id="A0A2C9DD76"/>
<feature type="domain" description="Alkaline proteinase inhibitor/ Outer membrane lipoprotein Omp19" evidence="10">
    <location>
        <begin position="81"/>
        <end position="162"/>
    </location>
</feature>
<accession>A0A2C9DD76</accession>
<evidence type="ECO:0000256" key="5">
    <source>
        <dbReference type="ARBA" id="ARBA00023139"/>
    </source>
</evidence>
<dbReference type="Gene3D" id="2.40.128.10">
    <property type="match status" value="1"/>
</dbReference>
<dbReference type="InterPro" id="IPR010571">
    <property type="entry name" value="OM_lipoprot_Omp19_bac"/>
</dbReference>
<feature type="region of interest" description="Disordered" evidence="8">
    <location>
        <begin position="27"/>
        <end position="61"/>
    </location>
</feature>
<keyword evidence="4" id="KW-0472">Membrane</keyword>
<keyword evidence="12" id="KW-1185">Reference proteome</keyword>
<feature type="signal peptide" evidence="9">
    <location>
        <begin position="1"/>
        <end position="16"/>
    </location>
</feature>
<keyword evidence="5" id="KW-0564">Palmitate</keyword>
<dbReference type="InterPro" id="IPR016085">
    <property type="entry name" value="Protease_inh_B-barrel_dom"/>
</dbReference>
<dbReference type="RefSeq" id="WP_099558493.1">
    <property type="nucleotide sequence ID" value="NZ_LT960614.1"/>
</dbReference>
<comment type="similarity">
    <text evidence="2">Belongs to the rhizobiaceae omp19 lipoprotein family.</text>
</comment>
<evidence type="ECO:0000256" key="1">
    <source>
        <dbReference type="ARBA" id="ARBA00004459"/>
    </source>
</evidence>
<feature type="compositionally biased region" description="Pro residues" evidence="8">
    <location>
        <begin position="31"/>
        <end position="40"/>
    </location>
</feature>
<protein>
    <submittedName>
        <fullName evidence="11">Protease inhibitor Inh</fullName>
    </submittedName>
</protein>
<dbReference type="PIRSF" id="PIRSF034005">
    <property type="entry name" value="OM_lipoprot_Omp19_bac"/>
    <property type="match status" value="1"/>
</dbReference>
<dbReference type="KEGG" id="hdi:HDIA_4733"/>
<organism evidence="11 12">
    <name type="scientific">Hartmannibacter diazotrophicus</name>
    <dbReference type="NCBI Taxonomy" id="1482074"/>
    <lineage>
        <taxon>Bacteria</taxon>
        <taxon>Pseudomonadati</taxon>
        <taxon>Pseudomonadota</taxon>
        <taxon>Alphaproteobacteria</taxon>
        <taxon>Hyphomicrobiales</taxon>
        <taxon>Pleomorphomonadaceae</taxon>
        <taxon>Hartmannibacter</taxon>
    </lineage>
</organism>
<evidence type="ECO:0000259" key="10">
    <source>
        <dbReference type="Pfam" id="PF02974"/>
    </source>
</evidence>
<evidence type="ECO:0000313" key="12">
    <source>
        <dbReference type="Proteomes" id="UP000223606"/>
    </source>
</evidence>
<name>A0A2C9DD76_9HYPH</name>
<dbReference type="Pfam" id="PF02974">
    <property type="entry name" value="Inh"/>
    <property type="match status" value="1"/>
</dbReference>